<dbReference type="EC" id="3.1.3.-" evidence="11"/>
<dbReference type="GO" id="GO:0006099">
    <property type="term" value="P:tricarboxylic acid cycle"/>
    <property type="evidence" value="ECO:0007669"/>
    <property type="project" value="UniProtKB-UniRule"/>
</dbReference>
<comment type="function">
    <text evidence="11">Bifunctional enzyme which can phosphorylate or dephosphorylate isocitrate dehydrogenase (IDH) on a specific serine residue. This is a regulatory mechanism which enables bacteria to bypass the Krebs cycle via the glyoxylate shunt in response to the source of carbon. When bacteria are grown on glucose, IDH is fully active and unphosphorylated, but when grown on acetate or ethanol, the activity of IDH declines drastically concomitant with its phosphorylation.</text>
</comment>
<evidence type="ECO:0000256" key="10">
    <source>
        <dbReference type="ARBA" id="ARBA00022912"/>
    </source>
</evidence>
<dbReference type="KEGG" id="tho:SP60_01900"/>
<evidence type="ECO:0000256" key="1">
    <source>
        <dbReference type="ARBA" id="ARBA00022435"/>
    </source>
</evidence>
<dbReference type="GO" id="GO:0006006">
    <property type="term" value="P:glucose metabolic process"/>
    <property type="evidence" value="ECO:0007669"/>
    <property type="project" value="InterPro"/>
</dbReference>
<evidence type="ECO:0000256" key="11">
    <source>
        <dbReference type="HAMAP-Rule" id="MF_00747"/>
    </source>
</evidence>
<dbReference type="Pfam" id="PF06315">
    <property type="entry name" value="AceK_kinase"/>
    <property type="match status" value="1"/>
</dbReference>
<feature type="domain" description="Isocitrate dehydrogenase kinase/phosphatase (AceK) kinase" evidence="12">
    <location>
        <begin position="314"/>
        <end position="569"/>
    </location>
</feature>
<keyword evidence="15" id="KW-1185">Reference proteome</keyword>
<dbReference type="InterPro" id="IPR010452">
    <property type="entry name" value="Isocitrate_DH_AceK"/>
</dbReference>
<dbReference type="InterPro" id="IPR046854">
    <property type="entry name" value="AceK_regulatory"/>
</dbReference>
<dbReference type="GO" id="GO:0004674">
    <property type="term" value="F:protein serine/threonine kinase activity"/>
    <property type="evidence" value="ECO:0007669"/>
    <property type="project" value="UniProtKB-KW"/>
</dbReference>
<keyword evidence="1 11" id="KW-0329">Glyoxylate bypass</keyword>
<comment type="catalytic activity">
    <reaction evidence="11">
        <text>L-seryl-[isocitrate dehydrogenase] + ATP = O-phospho-L-seryl-[isocitrate dehydrogenase] + ADP + H(+)</text>
        <dbReference type="Rhea" id="RHEA:43540"/>
        <dbReference type="Rhea" id="RHEA-COMP:10605"/>
        <dbReference type="Rhea" id="RHEA-COMP:10606"/>
        <dbReference type="ChEBI" id="CHEBI:15378"/>
        <dbReference type="ChEBI" id="CHEBI:29999"/>
        <dbReference type="ChEBI" id="CHEBI:30616"/>
        <dbReference type="ChEBI" id="CHEBI:83421"/>
        <dbReference type="ChEBI" id="CHEBI:456216"/>
        <dbReference type="EC" id="2.7.11.5"/>
    </reaction>
</comment>
<dbReference type="AlphaFoldDB" id="A0A0M3TUG0"/>
<dbReference type="GO" id="GO:0006097">
    <property type="term" value="P:glyoxylate cycle"/>
    <property type="evidence" value="ECO:0007669"/>
    <property type="project" value="UniProtKB-UniRule"/>
</dbReference>
<dbReference type="GO" id="GO:0016208">
    <property type="term" value="F:AMP binding"/>
    <property type="evidence" value="ECO:0007669"/>
    <property type="project" value="TreeGrafter"/>
</dbReference>
<dbReference type="Proteomes" id="UP000058020">
    <property type="component" value="Chromosome"/>
</dbReference>
<sequence length="581" mass="68358">MSTQSSNLPESTSKKILVGFERHYCVFQQASVQAKSRFDRCEWRQLLDDYRARLYFYDKQVKQFCLELKKEINTDMFDEQVWINTKLAYINLTSNYKQPELAETFYNSVFCLLFDKRFYNNNFIFVKPSISTTFIDMDDPIINSHYIKTHQLEQTLQSVFTELNFVTPYQDLTRDVLRLKEQFVKQLNLSEDEEFELQLVKSTFFRRKAAYIVGEVVLKNNQVRPVLIVLLNDEKTGIYIDALLTDVDNISIVFSFSRSYFFIDTDYPAAVVDFLKTLLPGKTKAELYSSIGLHKHGKTLLYRRFLKYSRSTGEKLILAPGIKGMVMTVFTFPMFPYVFKVINDNFAPPKTATKQQVKDKYFFVKNHCKVGRLADTWEFSNVAFPIRDLNQDLLNELKTKVGSNVTIEGDLLIIKHLYMENKMIPLNLYMKNANDADLKHIVNDYGRAIDELINADIFPGDMLTKNFGVTRQNRVVFYDYDEITTMDQPVFRKIPAARHEEDEMAAEPWYYVGPEDVFPEEFKLFMFSQNDSKQIFAKSYEKLLSADYWKSVQDNIKNGKIIDYYPYRQRYRMSQIYSQPL</sequence>
<organism evidence="14 15">
    <name type="scientific">Candidatus Thioglobus autotrophicus</name>
    <dbReference type="NCBI Taxonomy" id="1705394"/>
    <lineage>
        <taxon>Bacteria</taxon>
        <taxon>Pseudomonadati</taxon>
        <taxon>Pseudomonadota</taxon>
        <taxon>Gammaproteobacteria</taxon>
        <taxon>Candidatus Pseudothioglobaceae</taxon>
        <taxon>Candidatus Thioglobus</taxon>
    </lineage>
</organism>
<feature type="domain" description="Isocitrate dehydrogenase kinase/phosphatase (AceK) regulatory" evidence="13">
    <location>
        <begin position="14"/>
        <end position="311"/>
    </location>
</feature>
<dbReference type="InterPro" id="IPR046855">
    <property type="entry name" value="AceK_kinase"/>
</dbReference>
<keyword evidence="7 11" id="KW-0418">Kinase</keyword>
<dbReference type="GO" id="GO:0005737">
    <property type="term" value="C:cytoplasm"/>
    <property type="evidence" value="ECO:0007669"/>
    <property type="project" value="UniProtKB-SubCell"/>
</dbReference>
<evidence type="ECO:0000313" key="15">
    <source>
        <dbReference type="Proteomes" id="UP000058020"/>
    </source>
</evidence>
<dbReference type="PANTHER" id="PTHR39559">
    <property type="match status" value="1"/>
</dbReference>
<feature type="binding site" evidence="11">
    <location>
        <position position="340"/>
    </location>
    <ligand>
        <name>ATP</name>
        <dbReference type="ChEBI" id="CHEBI:30616"/>
    </ligand>
</feature>
<evidence type="ECO:0000256" key="8">
    <source>
        <dbReference type="ARBA" id="ARBA00022801"/>
    </source>
</evidence>
<name>A0A0M3TUG0_9GAMM</name>
<evidence type="ECO:0000256" key="6">
    <source>
        <dbReference type="ARBA" id="ARBA00022741"/>
    </source>
</evidence>
<evidence type="ECO:0000259" key="13">
    <source>
        <dbReference type="Pfam" id="PF20423"/>
    </source>
</evidence>
<dbReference type="PANTHER" id="PTHR39559:SF1">
    <property type="entry name" value="ISOCITRATE DEHYDROGENASE KINASE_PHOSPHATASE"/>
    <property type="match status" value="1"/>
</dbReference>
<dbReference type="NCBIfam" id="NF002804">
    <property type="entry name" value="PRK02946.1"/>
    <property type="match status" value="1"/>
</dbReference>
<evidence type="ECO:0000256" key="2">
    <source>
        <dbReference type="ARBA" id="ARBA00022490"/>
    </source>
</evidence>
<protein>
    <recommendedName>
        <fullName evidence="11">Isocitrate dehydrogenase kinase/phosphatase</fullName>
        <shortName evidence="11">IDH kinase/phosphatase</shortName>
        <shortName evidence="11">IDHK/P</shortName>
        <ecNumber evidence="11">2.7.11.5</ecNumber>
        <ecNumber evidence="11">3.1.3.-</ecNumber>
    </recommendedName>
</protein>
<gene>
    <name evidence="11" type="primary">aceK</name>
    <name evidence="14" type="ORF">SP60_01900</name>
</gene>
<keyword evidence="4 11" id="KW-0816">Tricarboxylic acid cycle</keyword>
<reference evidence="14 15" key="1">
    <citation type="journal article" date="2015" name="Genome Announc.">
        <title>Genome Sequence of 'Candidatus Thioglobus autotrophica' Strain EF1, a Chemoautotroph from the SUP05 Clade of Marine Gammaproteobacteria.</title>
        <authorList>
            <person name="Shah V."/>
            <person name="Morris R.M."/>
        </authorList>
    </citation>
    <scope>NUCLEOTIDE SEQUENCE [LARGE SCALE GENOMIC DNA]</scope>
    <source>
        <strain evidence="14 15">EF1</strain>
    </source>
</reference>
<evidence type="ECO:0000313" key="14">
    <source>
        <dbReference type="EMBL" id="ALE53191.1"/>
    </source>
</evidence>
<evidence type="ECO:0000256" key="7">
    <source>
        <dbReference type="ARBA" id="ARBA00022777"/>
    </source>
</evidence>
<feature type="active site" evidence="11">
    <location>
        <position position="375"/>
    </location>
</feature>
<keyword evidence="3 11" id="KW-0723">Serine/threonine-protein kinase</keyword>
<dbReference type="GO" id="GO:0004721">
    <property type="term" value="F:phosphoprotein phosphatase activity"/>
    <property type="evidence" value="ECO:0007669"/>
    <property type="project" value="UniProtKB-KW"/>
</dbReference>
<keyword evidence="5 11" id="KW-0808">Transferase</keyword>
<comment type="subcellular location">
    <subcellularLocation>
        <location evidence="11">Cytoplasm</location>
    </subcellularLocation>
</comment>
<dbReference type="EC" id="2.7.11.5" evidence="11"/>
<feature type="binding site" evidence="11">
    <location>
        <begin position="319"/>
        <end position="325"/>
    </location>
    <ligand>
        <name>ATP</name>
        <dbReference type="ChEBI" id="CHEBI:30616"/>
    </ligand>
</feature>
<comment type="similarity">
    <text evidence="11">Belongs to the AceK family.</text>
</comment>
<dbReference type="Pfam" id="PF20423">
    <property type="entry name" value="AceK_regulatory"/>
    <property type="match status" value="1"/>
</dbReference>
<dbReference type="EMBL" id="CP010552">
    <property type="protein sequence ID" value="ALE53191.1"/>
    <property type="molecule type" value="Genomic_DNA"/>
</dbReference>
<dbReference type="STRING" id="1705394.SP60_01900"/>
<keyword evidence="2 11" id="KW-0963">Cytoplasm</keyword>
<dbReference type="HAMAP" id="MF_00747">
    <property type="entry name" value="AceK"/>
    <property type="match status" value="1"/>
</dbReference>
<keyword evidence="8 11" id="KW-0378">Hydrolase</keyword>
<evidence type="ECO:0000259" key="12">
    <source>
        <dbReference type="Pfam" id="PF06315"/>
    </source>
</evidence>
<evidence type="ECO:0000256" key="5">
    <source>
        <dbReference type="ARBA" id="ARBA00022679"/>
    </source>
</evidence>
<dbReference type="PATRIC" id="fig|1705394.5.peg.381"/>
<dbReference type="OrthoDB" id="5287793at2"/>
<dbReference type="PIRSF" id="PIRSF000719">
    <property type="entry name" value="AceK"/>
    <property type="match status" value="1"/>
</dbReference>
<keyword evidence="6 11" id="KW-0547">Nucleotide-binding</keyword>
<accession>A0A0M3TUG0</accession>
<proteinExistence type="inferred from homology"/>
<dbReference type="GO" id="GO:0005524">
    <property type="term" value="F:ATP binding"/>
    <property type="evidence" value="ECO:0007669"/>
    <property type="project" value="UniProtKB-UniRule"/>
</dbReference>
<keyword evidence="9 11" id="KW-0067">ATP-binding</keyword>
<evidence type="ECO:0000256" key="3">
    <source>
        <dbReference type="ARBA" id="ARBA00022527"/>
    </source>
</evidence>
<keyword evidence="10 11" id="KW-0904">Protein phosphatase</keyword>
<evidence type="ECO:0000256" key="4">
    <source>
        <dbReference type="ARBA" id="ARBA00022532"/>
    </source>
</evidence>
<evidence type="ECO:0000256" key="9">
    <source>
        <dbReference type="ARBA" id="ARBA00022840"/>
    </source>
</evidence>
<dbReference type="GO" id="GO:0008772">
    <property type="term" value="F:[isocitrate dehydrogenase (NADP+)] kinase activity"/>
    <property type="evidence" value="ECO:0007669"/>
    <property type="project" value="UniProtKB-UniRule"/>
</dbReference>